<keyword evidence="2" id="KW-1185">Reference proteome</keyword>
<dbReference type="EMBL" id="CP104205">
    <property type="protein sequence ID" value="UWX55972.1"/>
    <property type="molecule type" value="Genomic_DNA"/>
</dbReference>
<organism evidence="1 2">
    <name type="scientific">Maribacter litopenaei</name>
    <dbReference type="NCBI Taxonomy" id="2976127"/>
    <lineage>
        <taxon>Bacteria</taxon>
        <taxon>Pseudomonadati</taxon>
        <taxon>Bacteroidota</taxon>
        <taxon>Flavobacteriia</taxon>
        <taxon>Flavobacteriales</taxon>
        <taxon>Flavobacteriaceae</taxon>
        <taxon>Maribacter</taxon>
    </lineage>
</organism>
<evidence type="ECO:0000313" key="2">
    <source>
        <dbReference type="Proteomes" id="UP001059209"/>
    </source>
</evidence>
<name>A0ABY5YAB6_9FLAO</name>
<dbReference type="RefSeq" id="WP_260574480.1">
    <property type="nucleotide sequence ID" value="NZ_CP104205.1"/>
</dbReference>
<dbReference type="PROSITE" id="PS51257">
    <property type="entry name" value="PROKAR_LIPOPROTEIN"/>
    <property type="match status" value="1"/>
</dbReference>
<protein>
    <submittedName>
        <fullName evidence="1">Uncharacterized protein</fullName>
    </submittedName>
</protein>
<gene>
    <name evidence="1" type="ORF">NYZ99_06390</name>
</gene>
<proteinExistence type="predicted"/>
<dbReference type="Proteomes" id="UP001059209">
    <property type="component" value="Chromosome"/>
</dbReference>
<sequence>MKKYISCVLCIIFFSCDDGDLEIETLDFDSITSVQNCGGVSVTASNVLFKINGDEALILELPNGAIKNEITTEDIAVNVNESGSVIYRIFSGTVASSYFCDDVPPVEPVVTKEVSAEDGIIYITTTELDSVTFEHTIRLSGISLVTENGSRITDLRINEFGTITTSQ</sequence>
<reference evidence="1" key="1">
    <citation type="submission" date="2022-09" db="EMBL/GenBank/DDBJ databases">
        <title>Maribacter litopenaei sp. nov., isolated from the intestinal tract of the Pacific White Shrimp, Litopenaeus vannamei.</title>
        <authorList>
            <person name="Kim S.Y."/>
            <person name="Hwang C.Y."/>
        </authorList>
    </citation>
    <scope>NUCLEOTIDE SEQUENCE</scope>
    <source>
        <strain evidence="1">HL-LV01</strain>
    </source>
</reference>
<accession>A0ABY5YAB6</accession>
<evidence type="ECO:0000313" key="1">
    <source>
        <dbReference type="EMBL" id="UWX55972.1"/>
    </source>
</evidence>